<evidence type="ECO:0000256" key="8">
    <source>
        <dbReference type="ARBA" id="ARBA00032005"/>
    </source>
</evidence>
<evidence type="ECO:0000256" key="10">
    <source>
        <dbReference type="PIRSR" id="PIRSR606262-1"/>
    </source>
</evidence>
<comment type="caution">
    <text evidence="14">The sequence shown here is derived from an EMBL/GenBank/DDBJ whole genome shotgun (WGS) entry which is preliminary data.</text>
</comment>
<dbReference type="FunFam" id="3.40.140.10:FF:000008">
    <property type="entry name" value="Cytidine deaminase"/>
    <property type="match status" value="1"/>
</dbReference>
<accession>A0AAW1ARX6</accession>
<proteinExistence type="inferred from homology"/>
<organism evidence="14 15">
    <name type="scientific">Crotalus adamanteus</name>
    <name type="common">Eastern diamondback rattlesnake</name>
    <dbReference type="NCBI Taxonomy" id="8729"/>
    <lineage>
        <taxon>Eukaryota</taxon>
        <taxon>Metazoa</taxon>
        <taxon>Chordata</taxon>
        <taxon>Craniata</taxon>
        <taxon>Vertebrata</taxon>
        <taxon>Euteleostomi</taxon>
        <taxon>Lepidosauria</taxon>
        <taxon>Squamata</taxon>
        <taxon>Bifurcata</taxon>
        <taxon>Unidentata</taxon>
        <taxon>Episquamata</taxon>
        <taxon>Toxicofera</taxon>
        <taxon>Serpentes</taxon>
        <taxon>Colubroidea</taxon>
        <taxon>Viperidae</taxon>
        <taxon>Crotalinae</taxon>
        <taxon>Crotalus</taxon>
    </lineage>
</organism>
<dbReference type="EMBL" id="JAOTOJ010000017">
    <property type="protein sequence ID" value="KAK9392186.1"/>
    <property type="molecule type" value="Genomic_DNA"/>
</dbReference>
<dbReference type="GO" id="GO:0055086">
    <property type="term" value="P:nucleobase-containing small molecule metabolic process"/>
    <property type="evidence" value="ECO:0007669"/>
    <property type="project" value="UniProtKB-ARBA"/>
</dbReference>
<keyword evidence="7 11" id="KW-0862">Zinc</keyword>
<dbReference type="InterPro" id="IPR002125">
    <property type="entry name" value="CMP_dCMP_dom"/>
</dbReference>
<sequence length="147" mass="16206">MAHEQLGGPKAGLEPEVVQRLLGACRDAKRFAYCPYSRYPVGAALLTSEGKVFTGCNIENAVFPLGVCAERTAIQKAVSEGHTKFKAMAISCNSQESYAIPCGACRQVLREFGQQWEIYLTRMDGAYIKKSLEELLPFSFGPEHLKI</sequence>
<dbReference type="AlphaFoldDB" id="A0AAW1ARX6"/>
<dbReference type="GO" id="GO:0042802">
    <property type="term" value="F:identical protein binding"/>
    <property type="evidence" value="ECO:0007669"/>
    <property type="project" value="UniProtKB-ARBA"/>
</dbReference>
<dbReference type="GO" id="GO:0072527">
    <property type="term" value="P:pyrimidine-containing compound metabolic process"/>
    <property type="evidence" value="ECO:0007669"/>
    <property type="project" value="UniProtKB-ARBA"/>
</dbReference>
<dbReference type="PROSITE" id="PS00903">
    <property type="entry name" value="CYT_DCMP_DEAMINASES_1"/>
    <property type="match status" value="1"/>
</dbReference>
<evidence type="ECO:0000256" key="7">
    <source>
        <dbReference type="ARBA" id="ARBA00022833"/>
    </source>
</evidence>
<dbReference type="PANTHER" id="PTHR11644:SF2">
    <property type="entry name" value="CYTIDINE DEAMINASE"/>
    <property type="match status" value="1"/>
</dbReference>
<feature type="active site" description="Proton donor" evidence="10">
    <location>
        <position position="70"/>
    </location>
</feature>
<comment type="function">
    <text evidence="2 12">This enzyme scavenges exogenous and endogenous cytidine and 2'-deoxycytidine for UMP synthesis.</text>
</comment>
<feature type="binding site" evidence="11">
    <location>
        <position position="105"/>
    </location>
    <ligand>
        <name>Zn(2+)</name>
        <dbReference type="ChEBI" id="CHEBI:29105"/>
        <note>catalytic</note>
    </ligand>
</feature>
<comment type="catalytic activity">
    <reaction evidence="12">
        <text>2'-deoxycytidine + H2O + H(+) = 2'-deoxyuridine + NH4(+)</text>
        <dbReference type="Rhea" id="RHEA:13433"/>
        <dbReference type="ChEBI" id="CHEBI:15377"/>
        <dbReference type="ChEBI" id="CHEBI:15378"/>
        <dbReference type="ChEBI" id="CHEBI:15698"/>
        <dbReference type="ChEBI" id="CHEBI:16450"/>
        <dbReference type="ChEBI" id="CHEBI:28938"/>
        <dbReference type="EC" id="3.5.4.5"/>
    </reaction>
</comment>
<keyword evidence="6 12" id="KW-0378">Hydrolase</keyword>
<evidence type="ECO:0000256" key="11">
    <source>
        <dbReference type="PIRSR" id="PIRSR606262-3"/>
    </source>
</evidence>
<name>A0AAW1ARX6_CROAD</name>
<dbReference type="Proteomes" id="UP001474421">
    <property type="component" value="Unassembled WGS sequence"/>
</dbReference>
<feature type="binding site" evidence="11">
    <location>
        <position position="102"/>
    </location>
    <ligand>
        <name>Zn(2+)</name>
        <dbReference type="ChEBI" id="CHEBI:29105"/>
        <note>catalytic</note>
    </ligand>
</feature>
<dbReference type="InterPro" id="IPR050202">
    <property type="entry name" value="Cyt/Deoxycyt_deaminase"/>
</dbReference>
<dbReference type="GO" id="GO:0004126">
    <property type="term" value="F:cytidine deaminase activity"/>
    <property type="evidence" value="ECO:0007669"/>
    <property type="project" value="UniProtKB-UniRule"/>
</dbReference>
<evidence type="ECO:0000256" key="4">
    <source>
        <dbReference type="ARBA" id="ARBA00012783"/>
    </source>
</evidence>
<comment type="cofactor">
    <cofactor evidence="1 11 12">
        <name>Zn(2+)</name>
        <dbReference type="ChEBI" id="CHEBI:29105"/>
    </cofactor>
</comment>
<comment type="catalytic activity">
    <reaction evidence="9 12">
        <text>cytidine + H2O + H(+) = uridine + NH4(+)</text>
        <dbReference type="Rhea" id="RHEA:16069"/>
        <dbReference type="ChEBI" id="CHEBI:15377"/>
        <dbReference type="ChEBI" id="CHEBI:15378"/>
        <dbReference type="ChEBI" id="CHEBI:16704"/>
        <dbReference type="ChEBI" id="CHEBI:17562"/>
        <dbReference type="ChEBI" id="CHEBI:28938"/>
        <dbReference type="EC" id="3.5.4.5"/>
    </reaction>
</comment>
<dbReference type="NCBIfam" id="TIGR01354">
    <property type="entry name" value="cyt_deam_tetra"/>
    <property type="match status" value="1"/>
</dbReference>
<feature type="binding site" evidence="11">
    <location>
        <position position="68"/>
    </location>
    <ligand>
        <name>Zn(2+)</name>
        <dbReference type="ChEBI" id="CHEBI:29105"/>
        <note>catalytic</note>
    </ligand>
</feature>
<keyword evidence="5 11" id="KW-0479">Metal-binding</keyword>
<gene>
    <name evidence="14" type="ORF">NXF25_017773</name>
</gene>
<dbReference type="SUPFAM" id="SSF53927">
    <property type="entry name" value="Cytidine deaminase-like"/>
    <property type="match status" value="1"/>
</dbReference>
<evidence type="ECO:0000256" key="2">
    <source>
        <dbReference type="ARBA" id="ARBA00003949"/>
    </source>
</evidence>
<dbReference type="InterPro" id="IPR006262">
    <property type="entry name" value="Cyt_deam_tetra"/>
</dbReference>
<protein>
    <recommendedName>
        <fullName evidence="4 12">Cytidine deaminase</fullName>
        <ecNumber evidence="4 12">3.5.4.5</ecNumber>
    </recommendedName>
    <alternativeName>
        <fullName evidence="8 12">Cytidine aminohydrolase</fullName>
    </alternativeName>
</protein>
<evidence type="ECO:0000313" key="15">
    <source>
        <dbReference type="Proteomes" id="UP001474421"/>
    </source>
</evidence>
<dbReference type="Gene3D" id="3.40.140.10">
    <property type="entry name" value="Cytidine Deaminase, domain 2"/>
    <property type="match status" value="1"/>
</dbReference>
<dbReference type="GO" id="GO:0008270">
    <property type="term" value="F:zinc ion binding"/>
    <property type="evidence" value="ECO:0007669"/>
    <property type="project" value="UniProtKB-UniRule"/>
</dbReference>
<evidence type="ECO:0000256" key="1">
    <source>
        <dbReference type="ARBA" id="ARBA00001947"/>
    </source>
</evidence>
<dbReference type="PANTHER" id="PTHR11644">
    <property type="entry name" value="CYTIDINE DEAMINASE"/>
    <property type="match status" value="1"/>
</dbReference>
<dbReference type="InterPro" id="IPR016193">
    <property type="entry name" value="Cytidine_deaminase-like"/>
</dbReference>
<dbReference type="InterPro" id="IPR016192">
    <property type="entry name" value="APOBEC/CMP_deaminase_Zn-bd"/>
</dbReference>
<dbReference type="GO" id="GO:0005829">
    <property type="term" value="C:cytosol"/>
    <property type="evidence" value="ECO:0007669"/>
    <property type="project" value="TreeGrafter"/>
</dbReference>
<dbReference type="EC" id="3.5.4.5" evidence="4 12"/>
<dbReference type="Pfam" id="PF00383">
    <property type="entry name" value="dCMP_cyt_deam_1"/>
    <property type="match status" value="1"/>
</dbReference>
<dbReference type="NCBIfam" id="NF004064">
    <property type="entry name" value="PRK05578.1"/>
    <property type="match status" value="1"/>
</dbReference>
<dbReference type="PROSITE" id="PS51747">
    <property type="entry name" value="CYT_DCMP_DEAMINASES_2"/>
    <property type="match status" value="1"/>
</dbReference>
<feature type="domain" description="CMP/dCMP-type deaminase" evidence="13">
    <location>
        <begin position="16"/>
        <end position="143"/>
    </location>
</feature>
<keyword evidence="15" id="KW-1185">Reference proteome</keyword>
<evidence type="ECO:0000256" key="12">
    <source>
        <dbReference type="RuleBase" id="RU364006"/>
    </source>
</evidence>
<evidence type="ECO:0000256" key="5">
    <source>
        <dbReference type="ARBA" id="ARBA00022723"/>
    </source>
</evidence>
<evidence type="ECO:0000256" key="6">
    <source>
        <dbReference type="ARBA" id="ARBA00022801"/>
    </source>
</evidence>
<comment type="similarity">
    <text evidence="3 12">Belongs to the cytidine and deoxycytidylate deaminase family.</text>
</comment>
<dbReference type="CDD" id="cd01283">
    <property type="entry name" value="cytidine_deaminase"/>
    <property type="match status" value="1"/>
</dbReference>
<evidence type="ECO:0000256" key="3">
    <source>
        <dbReference type="ARBA" id="ARBA00006576"/>
    </source>
</evidence>
<evidence type="ECO:0000313" key="14">
    <source>
        <dbReference type="EMBL" id="KAK9392186.1"/>
    </source>
</evidence>
<reference evidence="14 15" key="1">
    <citation type="journal article" date="2024" name="Proc. Natl. Acad. Sci. U.S.A.">
        <title>The genetic regulatory architecture and epigenomic basis for age-related changes in rattlesnake venom.</title>
        <authorList>
            <person name="Hogan M.P."/>
            <person name="Holding M.L."/>
            <person name="Nystrom G.S."/>
            <person name="Colston T.J."/>
            <person name="Bartlett D.A."/>
            <person name="Mason A.J."/>
            <person name="Ellsworth S.A."/>
            <person name="Rautsaw R.M."/>
            <person name="Lawrence K.C."/>
            <person name="Strickland J.L."/>
            <person name="He B."/>
            <person name="Fraser P."/>
            <person name="Margres M.J."/>
            <person name="Gilbert D.M."/>
            <person name="Gibbs H.L."/>
            <person name="Parkinson C.L."/>
            <person name="Rokyta D.R."/>
        </authorList>
    </citation>
    <scope>NUCLEOTIDE SEQUENCE [LARGE SCALE GENOMIC DNA]</scope>
    <source>
        <strain evidence="14">DRR0105</strain>
    </source>
</reference>
<evidence type="ECO:0000259" key="13">
    <source>
        <dbReference type="PROSITE" id="PS51747"/>
    </source>
</evidence>
<evidence type="ECO:0000256" key="9">
    <source>
        <dbReference type="ARBA" id="ARBA00049558"/>
    </source>
</evidence>